<keyword evidence="6" id="KW-1185">Reference proteome</keyword>
<dbReference type="AlphaFoldDB" id="A0AAV2BXQ2"/>
<evidence type="ECO:0000259" key="4">
    <source>
        <dbReference type="PROSITE" id="PS50026"/>
    </source>
</evidence>
<keyword evidence="3" id="KW-0732">Signal</keyword>
<dbReference type="InterPro" id="IPR000742">
    <property type="entry name" value="EGF"/>
</dbReference>
<organism evidence="5 6">
    <name type="scientific">Larinioides sclopetarius</name>
    <dbReference type="NCBI Taxonomy" id="280406"/>
    <lineage>
        <taxon>Eukaryota</taxon>
        <taxon>Metazoa</taxon>
        <taxon>Ecdysozoa</taxon>
        <taxon>Arthropoda</taxon>
        <taxon>Chelicerata</taxon>
        <taxon>Arachnida</taxon>
        <taxon>Araneae</taxon>
        <taxon>Araneomorphae</taxon>
        <taxon>Entelegynae</taxon>
        <taxon>Araneoidea</taxon>
        <taxon>Araneidae</taxon>
        <taxon>Larinioides</taxon>
    </lineage>
</organism>
<keyword evidence="1" id="KW-0245">EGF-like domain</keyword>
<evidence type="ECO:0000256" key="1">
    <source>
        <dbReference type="PROSITE-ProRule" id="PRU00076"/>
    </source>
</evidence>
<feature type="signal peptide" evidence="3">
    <location>
        <begin position="1"/>
        <end position="21"/>
    </location>
</feature>
<sequence>MWFAGNETILLLIIYALHVHCRTVLKTQKINKTDIVPSLKEYETFECRCGEHEDCSFEGENKVCKCMEGYKDKKGICEECSCGEHGDCSFEGENKVCKCMEGYKDKKGICEECNCGDNGKCRFNGYEKICLCNAGFIEKDGSCQECNCGDNGKCRFNGYEKICLCNAGFIEKDGSCQECDCGQLGKCTFEYGRKKCICDSFTSEKNGKCVECDCDKNSKSCHFDRKGDKVCNCTSGYAQVFGICEAICTEDKCKHGKCEIVGNGFKCRCSEGFTGQHCEEKVQAKLSKQDLWMVLQLSVVFAIFILLSGMFCFWTRILKKISKK</sequence>
<protein>
    <recommendedName>
        <fullName evidence="4">EGF-like domain-containing protein</fullName>
    </recommendedName>
</protein>
<gene>
    <name evidence="5" type="ORF">LARSCL_LOCUS22011</name>
</gene>
<name>A0AAV2BXQ2_9ARAC</name>
<keyword evidence="1" id="KW-1015">Disulfide bond</keyword>
<dbReference type="PROSITE" id="PS01186">
    <property type="entry name" value="EGF_2"/>
    <property type="match status" value="1"/>
</dbReference>
<dbReference type="EMBL" id="CAXIEN010000564">
    <property type="protein sequence ID" value="CAL1300561.1"/>
    <property type="molecule type" value="Genomic_DNA"/>
</dbReference>
<dbReference type="PROSITE" id="PS50026">
    <property type="entry name" value="EGF_3"/>
    <property type="match status" value="1"/>
</dbReference>
<accession>A0AAV2BXQ2</accession>
<keyword evidence="2" id="KW-1133">Transmembrane helix</keyword>
<dbReference type="SMART" id="SM00181">
    <property type="entry name" value="EGF"/>
    <property type="match status" value="4"/>
</dbReference>
<dbReference type="Gene3D" id="2.10.25.10">
    <property type="entry name" value="Laminin"/>
    <property type="match status" value="1"/>
</dbReference>
<evidence type="ECO:0000256" key="3">
    <source>
        <dbReference type="SAM" id="SignalP"/>
    </source>
</evidence>
<comment type="caution">
    <text evidence="1">Lacks conserved residue(s) required for the propagation of feature annotation.</text>
</comment>
<keyword evidence="2" id="KW-0812">Transmembrane</keyword>
<comment type="caution">
    <text evidence="5">The sequence shown here is derived from an EMBL/GenBank/DDBJ whole genome shotgun (WGS) entry which is preliminary data.</text>
</comment>
<evidence type="ECO:0000313" key="6">
    <source>
        <dbReference type="Proteomes" id="UP001497382"/>
    </source>
</evidence>
<feature type="disulfide bond" evidence="1">
    <location>
        <begin position="269"/>
        <end position="278"/>
    </location>
</feature>
<proteinExistence type="predicted"/>
<keyword evidence="2" id="KW-0472">Membrane</keyword>
<feature type="domain" description="EGF-like" evidence="4">
    <location>
        <begin position="249"/>
        <end position="279"/>
    </location>
</feature>
<evidence type="ECO:0000313" key="5">
    <source>
        <dbReference type="EMBL" id="CAL1300561.1"/>
    </source>
</evidence>
<reference evidence="5 6" key="1">
    <citation type="submission" date="2024-04" db="EMBL/GenBank/DDBJ databases">
        <authorList>
            <person name="Rising A."/>
            <person name="Reimegard J."/>
            <person name="Sonavane S."/>
            <person name="Akerstrom W."/>
            <person name="Nylinder S."/>
            <person name="Hedman E."/>
            <person name="Kallberg Y."/>
        </authorList>
    </citation>
    <scope>NUCLEOTIDE SEQUENCE [LARGE SCALE GENOMIC DNA]</scope>
</reference>
<dbReference type="SUPFAM" id="SSF57196">
    <property type="entry name" value="EGF/Laminin"/>
    <property type="match status" value="1"/>
</dbReference>
<dbReference type="Proteomes" id="UP001497382">
    <property type="component" value="Unassembled WGS sequence"/>
</dbReference>
<feature type="transmembrane region" description="Helical" evidence="2">
    <location>
        <begin position="291"/>
        <end position="314"/>
    </location>
</feature>
<feature type="chain" id="PRO_5043763302" description="EGF-like domain-containing protein" evidence="3">
    <location>
        <begin position="22"/>
        <end position="324"/>
    </location>
</feature>
<dbReference type="PROSITE" id="PS00022">
    <property type="entry name" value="EGF_1"/>
    <property type="match status" value="1"/>
</dbReference>
<evidence type="ECO:0000256" key="2">
    <source>
        <dbReference type="SAM" id="Phobius"/>
    </source>
</evidence>